<reference evidence="1" key="1">
    <citation type="submission" date="2014-12" db="EMBL/GenBank/DDBJ databases">
        <title>Insight into the proteome of Arion vulgaris.</title>
        <authorList>
            <person name="Aradska J."/>
            <person name="Bulat T."/>
            <person name="Smidak R."/>
            <person name="Sarate P."/>
            <person name="Gangsoo J."/>
            <person name="Sialana F."/>
            <person name="Bilban M."/>
            <person name="Lubec G."/>
        </authorList>
    </citation>
    <scope>NUCLEOTIDE SEQUENCE</scope>
    <source>
        <tissue evidence="1">Skin</tissue>
    </source>
</reference>
<name>A0A0B7AQC0_9EUPU</name>
<accession>A0A0B7AQC0</accession>
<dbReference type="AlphaFoldDB" id="A0A0B7AQC0"/>
<sequence length="63" mass="7152">MQFSCLALTAKGRPAQAALISSKHIYILYTHKKYIWQGSTKKCLMVKKTFHAGNIPRKKRMAG</sequence>
<proteinExistence type="predicted"/>
<organism evidence="1">
    <name type="scientific">Arion vulgaris</name>
    <dbReference type="NCBI Taxonomy" id="1028688"/>
    <lineage>
        <taxon>Eukaryota</taxon>
        <taxon>Metazoa</taxon>
        <taxon>Spiralia</taxon>
        <taxon>Lophotrochozoa</taxon>
        <taxon>Mollusca</taxon>
        <taxon>Gastropoda</taxon>
        <taxon>Heterobranchia</taxon>
        <taxon>Euthyneura</taxon>
        <taxon>Panpulmonata</taxon>
        <taxon>Eupulmonata</taxon>
        <taxon>Stylommatophora</taxon>
        <taxon>Helicina</taxon>
        <taxon>Arionoidea</taxon>
        <taxon>Arionidae</taxon>
        <taxon>Arion</taxon>
    </lineage>
</organism>
<protein>
    <submittedName>
        <fullName evidence="1">Uncharacterized protein</fullName>
    </submittedName>
</protein>
<gene>
    <name evidence="1" type="primary">ORF135932</name>
</gene>
<dbReference type="EMBL" id="HACG01036359">
    <property type="protein sequence ID" value="CEK83224.1"/>
    <property type="molecule type" value="Transcribed_RNA"/>
</dbReference>
<evidence type="ECO:0000313" key="1">
    <source>
        <dbReference type="EMBL" id="CEK83224.1"/>
    </source>
</evidence>